<evidence type="ECO:0000313" key="2">
    <source>
        <dbReference type="Proteomes" id="UP001162131"/>
    </source>
</evidence>
<protein>
    <recommendedName>
        <fullName evidence="3">NADH dehydrogenase [ubiquinone] 1 beta subcomplex subunit 1</fullName>
    </recommendedName>
</protein>
<name>A0AAU9IUG4_9CILI</name>
<evidence type="ECO:0000313" key="1">
    <source>
        <dbReference type="EMBL" id="CAG9319296.1"/>
    </source>
</evidence>
<keyword evidence="2" id="KW-1185">Reference proteome</keyword>
<evidence type="ECO:0008006" key="3">
    <source>
        <dbReference type="Google" id="ProtNLM"/>
    </source>
</evidence>
<dbReference type="EMBL" id="CAJZBQ010000022">
    <property type="protein sequence ID" value="CAG9319296.1"/>
    <property type="molecule type" value="Genomic_DNA"/>
</dbReference>
<organism evidence="1 2">
    <name type="scientific">Blepharisma stoltei</name>
    <dbReference type="NCBI Taxonomy" id="1481888"/>
    <lineage>
        <taxon>Eukaryota</taxon>
        <taxon>Sar</taxon>
        <taxon>Alveolata</taxon>
        <taxon>Ciliophora</taxon>
        <taxon>Postciliodesmatophora</taxon>
        <taxon>Heterotrichea</taxon>
        <taxon>Heterotrichida</taxon>
        <taxon>Blepharismidae</taxon>
        <taxon>Blepharisma</taxon>
    </lineage>
</organism>
<dbReference type="Proteomes" id="UP001162131">
    <property type="component" value="Unassembled WGS sequence"/>
</dbReference>
<proteinExistence type="predicted"/>
<dbReference type="AlphaFoldDB" id="A0AAU9IUG4"/>
<accession>A0AAU9IUG4</accession>
<sequence length="138" mass="16695">MANPLQQFANQYFKRPDSWKGLALLAGIIFVDSYFIDRGVRNYIFGKDGKGGEMLLCKTRIDHHEEEYREARKKWYWHQRKAKFYMPQDVSFNDKLDYKTLSYNYAHFNKFLDPADVPRHHDADAFYFNELEPEDYYK</sequence>
<comment type="caution">
    <text evidence="1">The sequence shown here is derived from an EMBL/GenBank/DDBJ whole genome shotgun (WGS) entry which is preliminary data.</text>
</comment>
<reference evidence="1" key="1">
    <citation type="submission" date="2021-09" db="EMBL/GenBank/DDBJ databases">
        <authorList>
            <consortium name="AG Swart"/>
            <person name="Singh M."/>
            <person name="Singh A."/>
            <person name="Seah K."/>
            <person name="Emmerich C."/>
        </authorList>
    </citation>
    <scope>NUCLEOTIDE SEQUENCE</scope>
    <source>
        <strain evidence="1">ATCC30299</strain>
    </source>
</reference>
<gene>
    <name evidence="1" type="ORF">BSTOLATCC_MIC23504</name>
</gene>